<keyword evidence="1" id="KW-0812">Transmembrane</keyword>
<evidence type="ECO:0000256" key="1">
    <source>
        <dbReference type="SAM" id="Phobius"/>
    </source>
</evidence>
<accession>A0ABU8YH14</accession>
<evidence type="ECO:0000313" key="3">
    <source>
        <dbReference type="Proteomes" id="UP001384579"/>
    </source>
</evidence>
<dbReference type="Proteomes" id="UP001384579">
    <property type="component" value="Unassembled WGS sequence"/>
</dbReference>
<dbReference type="EMBL" id="JBBLXS010000015">
    <property type="protein sequence ID" value="MEK0183656.1"/>
    <property type="molecule type" value="Genomic_DNA"/>
</dbReference>
<evidence type="ECO:0000313" key="2">
    <source>
        <dbReference type="EMBL" id="MEK0183656.1"/>
    </source>
</evidence>
<feature type="transmembrane region" description="Helical" evidence="1">
    <location>
        <begin position="73"/>
        <end position="94"/>
    </location>
</feature>
<keyword evidence="1" id="KW-0472">Membrane</keyword>
<comment type="caution">
    <text evidence="2">The sequence shown here is derived from an EMBL/GenBank/DDBJ whole genome shotgun (WGS) entry which is preliminary data.</text>
</comment>
<feature type="transmembrane region" description="Helical" evidence="1">
    <location>
        <begin position="12"/>
        <end position="32"/>
    </location>
</feature>
<dbReference type="RefSeq" id="WP_340518390.1">
    <property type="nucleotide sequence ID" value="NZ_JBBLXS010000015.1"/>
</dbReference>
<gene>
    <name evidence="2" type="ORF">WMG39_02210</name>
</gene>
<sequence>MTPTLFGRWQTRILLFATVGVLATLPFFMGLICSQSGAIFFWILAYVGIFGMGWDILYIYIQHFRWDRDWPGAFQLLAGIWEAIFVLFLLKIVGLPGIPPQDLELGAFGLHYSFVWLAIYLASQTLMRILFPYWRFRGGQWL</sequence>
<proteinExistence type="predicted"/>
<protein>
    <submittedName>
        <fullName evidence="2">Uncharacterized protein</fullName>
    </submittedName>
</protein>
<feature type="transmembrane region" description="Helical" evidence="1">
    <location>
        <begin position="38"/>
        <end position="61"/>
    </location>
</feature>
<feature type="transmembrane region" description="Helical" evidence="1">
    <location>
        <begin position="114"/>
        <end position="134"/>
    </location>
</feature>
<keyword evidence="3" id="KW-1185">Reference proteome</keyword>
<reference evidence="2 3" key="1">
    <citation type="journal article" date="2020" name="Harmful Algae">
        <title>Molecular and morphological characterization of a novel dihydroanatoxin-a producing Microcoleus species (cyanobacteria) from the Russian River, California, USA.</title>
        <authorList>
            <person name="Conklin K.Y."/>
            <person name="Stancheva R."/>
            <person name="Otten T.G."/>
            <person name="Fadness R."/>
            <person name="Boyer G.L."/>
            <person name="Read B."/>
            <person name="Zhang X."/>
            <person name="Sheath R.G."/>
        </authorList>
    </citation>
    <scope>NUCLEOTIDE SEQUENCE [LARGE SCALE GENOMIC DNA]</scope>
    <source>
        <strain evidence="2 3">PTRS2</strain>
    </source>
</reference>
<keyword evidence="1" id="KW-1133">Transmembrane helix</keyword>
<name>A0ABU8YH14_9CYAN</name>
<organism evidence="2 3">
    <name type="scientific">Microcoleus anatoxicus PTRS2</name>
    <dbReference type="NCBI Taxonomy" id="2705321"/>
    <lineage>
        <taxon>Bacteria</taxon>
        <taxon>Bacillati</taxon>
        <taxon>Cyanobacteriota</taxon>
        <taxon>Cyanophyceae</taxon>
        <taxon>Oscillatoriophycideae</taxon>
        <taxon>Oscillatoriales</taxon>
        <taxon>Microcoleaceae</taxon>
        <taxon>Microcoleus</taxon>
        <taxon>Microcoleus anatoxicus</taxon>
    </lineage>
</organism>